<organism evidence="1 2">
    <name type="scientific">Halorubrum distributum JCM 10247</name>
    <dbReference type="NCBI Taxonomy" id="1227486"/>
    <lineage>
        <taxon>Archaea</taxon>
        <taxon>Methanobacteriati</taxon>
        <taxon>Methanobacteriota</taxon>
        <taxon>Stenosarchaea group</taxon>
        <taxon>Halobacteria</taxon>
        <taxon>Halobacteriales</taxon>
        <taxon>Haloferacaceae</taxon>
        <taxon>Halorubrum</taxon>
        <taxon>Halorubrum distributum group</taxon>
    </lineage>
</organism>
<sequence>MAGRKETVSDKEILRFFEQSPDHFLTTNEVAEYLDFSKQGTRKRLYALADEKLLDFKKVGRNPAWWLTDEGREFLEVGE</sequence>
<reference evidence="1 2" key="1">
    <citation type="journal article" date="2014" name="PLoS Genet.">
        <title>Phylogenetically driven sequencing of extremely halophilic archaea reveals strategies for static and dynamic osmo-response.</title>
        <authorList>
            <person name="Becker E.A."/>
            <person name="Seitzer P.M."/>
            <person name="Tritt A."/>
            <person name="Larsen D."/>
            <person name="Krusor M."/>
            <person name="Yao A.I."/>
            <person name="Wu D."/>
            <person name="Madern D."/>
            <person name="Eisen J.A."/>
            <person name="Darling A.E."/>
            <person name="Facciotti M.T."/>
        </authorList>
    </citation>
    <scope>NUCLEOTIDE SEQUENCE [LARGE SCALE GENOMIC DNA]</scope>
    <source>
        <strain evidence="1 2">JCM 10247</strain>
    </source>
</reference>
<dbReference type="Proteomes" id="UP000011572">
    <property type="component" value="Unassembled WGS sequence"/>
</dbReference>
<protein>
    <submittedName>
        <fullName evidence="1">Uncharacterized protein</fullName>
    </submittedName>
</protein>
<dbReference type="AlphaFoldDB" id="M0D3L4"/>
<name>M0D3L4_9EURY</name>
<dbReference type="EMBL" id="AOIW01000066">
    <property type="protein sequence ID" value="ELZ30111.1"/>
    <property type="molecule type" value="Genomic_DNA"/>
</dbReference>
<dbReference type="SUPFAM" id="SSF46785">
    <property type="entry name" value="Winged helix' DNA-binding domain"/>
    <property type="match status" value="1"/>
</dbReference>
<dbReference type="InterPro" id="IPR036388">
    <property type="entry name" value="WH-like_DNA-bd_sf"/>
</dbReference>
<dbReference type="Gene3D" id="1.10.10.10">
    <property type="entry name" value="Winged helix-like DNA-binding domain superfamily/Winged helix DNA-binding domain"/>
    <property type="match status" value="1"/>
</dbReference>
<comment type="caution">
    <text evidence="1">The sequence shown here is derived from an EMBL/GenBank/DDBJ whole genome shotgun (WGS) entry which is preliminary data.</text>
</comment>
<dbReference type="RefSeq" id="WP_007345877.1">
    <property type="nucleotide sequence ID" value="NZ_AOIW01000066.1"/>
</dbReference>
<gene>
    <name evidence="1" type="ORF">C473_13374</name>
</gene>
<proteinExistence type="predicted"/>
<accession>M0D3L4</accession>
<evidence type="ECO:0000313" key="1">
    <source>
        <dbReference type="EMBL" id="ELZ30111.1"/>
    </source>
</evidence>
<dbReference type="InterPro" id="IPR036390">
    <property type="entry name" value="WH_DNA-bd_sf"/>
</dbReference>
<evidence type="ECO:0000313" key="2">
    <source>
        <dbReference type="Proteomes" id="UP000011572"/>
    </source>
</evidence>